<dbReference type="eggNOG" id="COG3342">
    <property type="taxonomic scope" value="Bacteria"/>
</dbReference>
<dbReference type="OrthoDB" id="9790012at2"/>
<keyword evidence="2" id="KW-1185">Reference proteome</keyword>
<dbReference type="InterPro" id="IPR029055">
    <property type="entry name" value="Ntn_hydrolases_N"/>
</dbReference>
<evidence type="ECO:0008006" key="3">
    <source>
        <dbReference type="Google" id="ProtNLM"/>
    </source>
</evidence>
<reference evidence="1 2" key="1">
    <citation type="journal article" date="2013" name="Genome Announc.">
        <title>Draft genome sequence of the moderately halophilic gammaproteobacterium Halomonas anticariensis FP35.</title>
        <authorList>
            <person name="Tahrioui A."/>
            <person name="Quesada E."/>
            <person name="Llamas I."/>
        </authorList>
    </citation>
    <scope>NUCLEOTIDE SEQUENCE [LARGE SCALE GENOMIC DNA]</scope>
    <source>
        <strain evidence="2">DSM 16096 / CECT 5854 / LMG 22089 / FP35</strain>
    </source>
</reference>
<evidence type="ECO:0000313" key="2">
    <source>
        <dbReference type="Proteomes" id="UP000014463"/>
    </source>
</evidence>
<dbReference type="Pfam" id="PF06267">
    <property type="entry name" value="DUF1028"/>
    <property type="match status" value="1"/>
</dbReference>
<proteinExistence type="predicted"/>
<dbReference type="Proteomes" id="UP000014463">
    <property type="component" value="Unassembled WGS sequence"/>
</dbReference>
<sequence length="220" mass="23333">MTFTLMARDPVDGTLGIATATGSPAVGGFVPHLLPGVGAVITQGYSTSLLAAERALAWLVEGKTVETIVDTLRRDDKGAAWRQVAVMDASGHSAGWTGEYNVASTFMHCGDDLVVAGNMLVSALVGEAIQRAFRMNRDLGLPEALLAGLAAGQATGGDTRGTLSAALLVRREGGLPLDLRIDEGVRAVDALDRLYRRIQINREFQAFLSRLPTAESPHRH</sequence>
<dbReference type="PATRIC" id="fig|1121939.11.peg.507"/>
<gene>
    <name evidence="1" type="ORF">L861_02745</name>
</gene>
<dbReference type="EMBL" id="ASTJ01000011">
    <property type="protein sequence ID" value="EPC04252.1"/>
    <property type="molecule type" value="Genomic_DNA"/>
</dbReference>
<comment type="caution">
    <text evidence="1">The sequence shown here is derived from an EMBL/GenBank/DDBJ whole genome shotgun (WGS) entry which is preliminary data.</text>
</comment>
<evidence type="ECO:0000313" key="1">
    <source>
        <dbReference type="EMBL" id="EPC04252.1"/>
    </source>
</evidence>
<dbReference type="InterPro" id="IPR010430">
    <property type="entry name" value="DUF1028"/>
</dbReference>
<dbReference type="Gene3D" id="3.60.20.10">
    <property type="entry name" value="Glutamine Phosphoribosylpyrophosphate, subunit 1, domain 1"/>
    <property type="match status" value="1"/>
</dbReference>
<dbReference type="SUPFAM" id="SSF56235">
    <property type="entry name" value="N-terminal nucleophile aminohydrolases (Ntn hydrolases)"/>
    <property type="match status" value="1"/>
</dbReference>
<dbReference type="PANTHER" id="PTHR39328:SF1">
    <property type="entry name" value="BLL2871 PROTEIN"/>
    <property type="match status" value="1"/>
</dbReference>
<dbReference type="STRING" id="1121939.L861_02745"/>
<dbReference type="PANTHER" id="PTHR39328">
    <property type="entry name" value="BLL2871 PROTEIN"/>
    <property type="match status" value="1"/>
</dbReference>
<protein>
    <recommendedName>
        <fullName evidence="3">Major pilin protein fimA</fullName>
    </recommendedName>
</protein>
<dbReference type="AlphaFoldDB" id="S2KQA5"/>
<name>S2KQA5_LITA3</name>
<accession>S2KQA5</accession>
<organism evidence="1 2">
    <name type="scientific">Litchfieldella anticariensis (strain DSM 16096 / CECT 5854 / CIP 108499 / LMG 22089 / FP35)</name>
    <name type="common">Halomonas anticariensis</name>
    <dbReference type="NCBI Taxonomy" id="1121939"/>
    <lineage>
        <taxon>Bacteria</taxon>
        <taxon>Pseudomonadati</taxon>
        <taxon>Pseudomonadota</taxon>
        <taxon>Gammaproteobacteria</taxon>
        <taxon>Oceanospirillales</taxon>
        <taxon>Halomonadaceae</taxon>
        <taxon>Litchfieldella</taxon>
    </lineage>
</organism>
<dbReference type="RefSeq" id="WP_016414986.1">
    <property type="nucleotide sequence ID" value="NZ_AUAB01000001.1"/>
</dbReference>